<name>A0ACB7Z5L7_9ERIC</name>
<accession>A0ACB7Z5L7</accession>
<gene>
    <name evidence="1" type="ORF">Vadar_018913</name>
</gene>
<dbReference type="EMBL" id="CM037154">
    <property type="protein sequence ID" value="KAH7860865.1"/>
    <property type="molecule type" value="Genomic_DNA"/>
</dbReference>
<organism evidence="1 2">
    <name type="scientific">Vaccinium darrowii</name>
    <dbReference type="NCBI Taxonomy" id="229202"/>
    <lineage>
        <taxon>Eukaryota</taxon>
        <taxon>Viridiplantae</taxon>
        <taxon>Streptophyta</taxon>
        <taxon>Embryophyta</taxon>
        <taxon>Tracheophyta</taxon>
        <taxon>Spermatophyta</taxon>
        <taxon>Magnoliopsida</taxon>
        <taxon>eudicotyledons</taxon>
        <taxon>Gunneridae</taxon>
        <taxon>Pentapetalae</taxon>
        <taxon>asterids</taxon>
        <taxon>Ericales</taxon>
        <taxon>Ericaceae</taxon>
        <taxon>Vaccinioideae</taxon>
        <taxon>Vaccinieae</taxon>
        <taxon>Vaccinium</taxon>
    </lineage>
</organism>
<reference evidence="1 2" key="1">
    <citation type="journal article" date="2021" name="Hortic Res">
        <title>High-quality reference genome and annotation aids understanding of berry development for evergreen blueberry (Vaccinium darrowii).</title>
        <authorList>
            <person name="Yu J."/>
            <person name="Hulse-Kemp A.M."/>
            <person name="Babiker E."/>
            <person name="Staton M."/>
        </authorList>
    </citation>
    <scope>NUCLEOTIDE SEQUENCE [LARGE SCALE GENOMIC DNA]</scope>
    <source>
        <strain evidence="2">cv. NJ 8807/NJ 8810</strain>
        <tissue evidence="1">Young leaf</tissue>
    </source>
</reference>
<keyword evidence="2" id="KW-1185">Reference proteome</keyword>
<proteinExistence type="predicted"/>
<evidence type="ECO:0000313" key="1">
    <source>
        <dbReference type="EMBL" id="KAH7860865.1"/>
    </source>
</evidence>
<dbReference type="Proteomes" id="UP000828048">
    <property type="component" value="Chromosome 4"/>
</dbReference>
<sequence length="179" mass="19159">MVVGARDDDGHGTHVASTAAGTGVANANTFGFANGIARGIASKAGIAMYNACWQDFFCSDVFAGMEAAIKDGRSGYIVKAFADAPNACTGHPGAPGDLNYPSFSVVFKGNCTIQELKRAVTNVGELLSEIYKVRVVNFEAEKLTVTVKPRSLIFEKLDEEQSYLVNFESNYSGHKNVDF</sequence>
<evidence type="ECO:0000313" key="2">
    <source>
        <dbReference type="Proteomes" id="UP000828048"/>
    </source>
</evidence>
<comment type="caution">
    <text evidence="1">The sequence shown here is derived from an EMBL/GenBank/DDBJ whole genome shotgun (WGS) entry which is preliminary data.</text>
</comment>
<protein>
    <submittedName>
        <fullName evidence="1">Uncharacterized protein</fullName>
    </submittedName>
</protein>